<evidence type="ECO:0000313" key="2">
    <source>
        <dbReference type="Proteomes" id="UP000595437"/>
    </source>
</evidence>
<protein>
    <submittedName>
        <fullName evidence="1">Uncharacterized protein</fullName>
    </submittedName>
</protein>
<name>A0A7T8KGH2_CALRO</name>
<proteinExistence type="predicted"/>
<dbReference type="AlphaFoldDB" id="A0A7T8KGH2"/>
<gene>
    <name evidence="1" type="ORF">FKW44_008685</name>
</gene>
<organism evidence="1 2">
    <name type="scientific">Caligus rogercresseyi</name>
    <name type="common">Sea louse</name>
    <dbReference type="NCBI Taxonomy" id="217165"/>
    <lineage>
        <taxon>Eukaryota</taxon>
        <taxon>Metazoa</taxon>
        <taxon>Ecdysozoa</taxon>
        <taxon>Arthropoda</taxon>
        <taxon>Crustacea</taxon>
        <taxon>Multicrustacea</taxon>
        <taxon>Hexanauplia</taxon>
        <taxon>Copepoda</taxon>
        <taxon>Siphonostomatoida</taxon>
        <taxon>Caligidae</taxon>
        <taxon>Caligus</taxon>
    </lineage>
</organism>
<dbReference type="EMBL" id="CP045894">
    <property type="protein sequence ID" value="QQP55483.1"/>
    <property type="molecule type" value="Genomic_DNA"/>
</dbReference>
<evidence type="ECO:0000313" key="1">
    <source>
        <dbReference type="EMBL" id="QQP55483.1"/>
    </source>
</evidence>
<sequence length="49" mass="5499">MESPDSLFGTDAFDFPWKEQLICIYFPVHGTSNVVVSFYEEAGLLPTSI</sequence>
<dbReference type="Proteomes" id="UP000595437">
    <property type="component" value="Chromosome 5"/>
</dbReference>
<keyword evidence="2" id="KW-1185">Reference proteome</keyword>
<accession>A0A7T8KGH2</accession>
<reference evidence="2" key="1">
    <citation type="submission" date="2021-01" db="EMBL/GenBank/DDBJ databases">
        <title>Caligus Genome Assembly.</title>
        <authorList>
            <person name="Gallardo-Escarate C."/>
        </authorList>
    </citation>
    <scope>NUCLEOTIDE SEQUENCE [LARGE SCALE GENOMIC DNA]</scope>
</reference>